<feature type="transmembrane region" description="Helical" evidence="11">
    <location>
        <begin position="17"/>
        <end position="36"/>
    </location>
</feature>
<evidence type="ECO:0000256" key="1">
    <source>
        <dbReference type="ARBA" id="ARBA00004162"/>
    </source>
</evidence>
<dbReference type="Proteomes" id="UP000248598">
    <property type="component" value="Chromosome 1"/>
</dbReference>
<keyword evidence="10 11" id="KW-0472">Membrane</keyword>
<evidence type="ECO:0000256" key="7">
    <source>
        <dbReference type="ARBA" id="ARBA00022927"/>
    </source>
</evidence>
<dbReference type="PANTHER" id="PTHR33909">
    <property type="entry name" value="SEC TRANSLOCON ACCESSORY COMPLEX SUBUNIT YAJC"/>
    <property type="match status" value="1"/>
</dbReference>
<reference evidence="12 13" key="1">
    <citation type="submission" date="2018-06" db="EMBL/GenBank/DDBJ databases">
        <authorList>
            <consortium name="Pathogen Informatics"/>
            <person name="Doyle S."/>
        </authorList>
    </citation>
    <scope>NUCLEOTIDE SEQUENCE [LARGE SCALE GENOMIC DNA]</scope>
    <source>
        <strain evidence="12 13">NCTC10529</strain>
    </source>
</reference>
<gene>
    <name evidence="12" type="primary">yajC</name>
    <name evidence="12" type="ORF">NCTC10529_00950</name>
</gene>
<evidence type="ECO:0000313" key="13">
    <source>
        <dbReference type="Proteomes" id="UP000248598"/>
    </source>
</evidence>
<comment type="similarity">
    <text evidence="2">Belongs to the YajC family.</text>
</comment>
<accession>A0AAX2J5B6</accession>
<evidence type="ECO:0000256" key="2">
    <source>
        <dbReference type="ARBA" id="ARBA00006742"/>
    </source>
</evidence>
<evidence type="ECO:0000313" key="12">
    <source>
        <dbReference type="EMBL" id="SQH24758.1"/>
    </source>
</evidence>
<dbReference type="InterPro" id="IPR003849">
    <property type="entry name" value="Preprotein_translocase_YajC"/>
</dbReference>
<dbReference type="GeneID" id="93262250"/>
<evidence type="ECO:0000256" key="4">
    <source>
        <dbReference type="ARBA" id="ARBA00022448"/>
    </source>
</evidence>
<keyword evidence="4" id="KW-0813">Transport</keyword>
<dbReference type="GO" id="GO:0015031">
    <property type="term" value="P:protein transport"/>
    <property type="evidence" value="ECO:0007669"/>
    <property type="project" value="UniProtKB-KW"/>
</dbReference>
<keyword evidence="8 11" id="KW-1133">Transmembrane helix</keyword>
<evidence type="ECO:0000256" key="9">
    <source>
        <dbReference type="ARBA" id="ARBA00023010"/>
    </source>
</evidence>
<keyword evidence="6 11" id="KW-0812">Transmembrane</keyword>
<protein>
    <recommendedName>
        <fullName evidence="3">Sec translocon accessory complex subunit YajC</fullName>
    </recommendedName>
</protein>
<evidence type="ECO:0000256" key="5">
    <source>
        <dbReference type="ARBA" id="ARBA00022475"/>
    </source>
</evidence>
<evidence type="ECO:0000256" key="6">
    <source>
        <dbReference type="ARBA" id="ARBA00022692"/>
    </source>
</evidence>
<keyword evidence="5" id="KW-1003">Cell membrane</keyword>
<evidence type="ECO:0000256" key="3">
    <source>
        <dbReference type="ARBA" id="ARBA00014962"/>
    </source>
</evidence>
<comment type="subcellular location">
    <subcellularLocation>
        <location evidence="1">Cell membrane</location>
        <topology evidence="1">Single-pass membrane protein</topology>
    </subcellularLocation>
</comment>
<dbReference type="NCBIfam" id="TIGR00739">
    <property type="entry name" value="yajC"/>
    <property type="match status" value="1"/>
</dbReference>
<evidence type="ECO:0000256" key="10">
    <source>
        <dbReference type="ARBA" id="ARBA00023136"/>
    </source>
</evidence>
<proteinExistence type="inferred from homology"/>
<dbReference type="RefSeq" id="WP_003785487.1">
    <property type="nucleotide sequence ID" value="NZ_CP091518.1"/>
</dbReference>
<dbReference type="Pfam" id="PF02699">
    <property type="entry name" value="YajC"/>
    <property type="match status" value="1"/>
</dbReference>
<keyword evidence="9" id="KW-0811">Translocation</keyword>
<dbReference type="EMBL" id="LS483426">
    <property type="protein sequence ID" value="SQH24758.1"/>
    <property type="molecule type" value="Genomic_DNA"/>
</dbReference>
<dbReference type="PRINTS" id="PR01853">
    <property type="entry name" value="YAJCTRNLCASE"/>
</dbReference>
<name>A0AAX2J5B6_KINKI</name>
<keyword evidence="7" id="KW-0653">Protein transport</keyword>
<dbReference type="GO" id="GO:0005886">
    <property type="term" value="C:plasma membrane"/>
    <property type="evidence" value="ECO:0007669"/>
    <property type="project" value="UniProtKB-SubCell"/>
</dbReference>
<sequence>MIEFAHAADAAAQQPSALVSILPWIAIFGVMYFVMIRPQQKREKERQAMISQLKKGDRVLLMSGFYGRVVKAGENIFTIELSKGLNVEVERNAIAAKANEPNAPEAAASSSAE</sequence>
<dbReference type="AlphaFoldDB" id="A0AAX2J5B6"/>
<evidence type="ECO:0000256" key="11">
    <source>
        <dbReference type="SAM" id="Phobius"/>
    </source>
</evidence>
<evidence type="ECO:0000256" key="8">
    <source>
        <dbReference type="ARBA" id="ARBA00022989"/>
    </source>
</evidence>
<dbReference type="SMART" id="SM01323">
    <property type="entry name" value="YajC"/>
    <property type="match status" value="1"/>
</dbReference>
<dbReference type="PANTHER" id="PTHR33909:SF1">
    <property type="entry name" value="SEC TRANSLOCON ACCESSORY COMPLEX SUBUNIT YAJC"/>
    <property type="match status" value="1"/>
</dbReference>
<organism evidence="12 13">
    <name type="scientific">Kingella kingae</name>
    <dbReference type="NCBI Taxonomy" id="504"/>
    <lineage>
        <taxon>Bacteria</taxon>
        <taxon>Pseudomonadati</taxon>
        <taxon>Pseudomonadota</taxon>
        <taxon>Betaproteobacteria</taxon>
        <taxon>Neisseriales</taxon>
        <taxon>Neisseriaceae</taxon>
        <taxon>Kingella</taxon>
    </lineage>
</organism>